<evidence type="ECO:0000256" key="2">
    <source>
        <dbReference type="ARBA" id="ARBA00022475"/>
    </source>
</evidence>
<proteinExistence type="predicted"/>
<comment type="subcellular location">
    <subcellularLocation>
        <location evidence="1">Cell membrane</location>
        <topology evidence="1">Multi-pass membrane protein</topology>
    </subcellularLocation>
</comment>
<evidence type="ECO:0000256" key="1">
    <source>
        <dbReference type="ARBA" id="ARBA00004651"/>
    </source>
</evidence>
<organism evidence="9 10">
    <name type="scientific">Streptomyces radiopugnans</name>
    <dbReference type="NCBI Taxonomy" id="403935"/>
    <lineage>
        <taxon>Bacteria</taxon>
        <taxon>Bacillati</taxon>
        <taxon>Actinomycetota</taxon>
        <taxon>Actinomycetes</taxon>
        <taxon>Kitasatosporales</taxon>
        <taxon>Streptomycetaceae</taxon>
        <taxon>Streptomyces</taxon>
    </lineage>
</organism>
<gene>
    <name evidence="9" type="ORF">SAMN05216481_112145</name>
</gene>
<evidence type="ECO:0000256" key="7">
    <source>
        <dbReference type="SAM" id="Phobius"/>
    </source>
</evidence>
<keyword evidence="2" id="KW-1003">Cell membrane</keyword>
<evidence type="ECO:0000313" key="10">
    <source>
        <dbReference type="Proteomes" id="UP000199055"/>
    </source>
</evidence>
<dbReference type="Pfam" id="PF13396">
    <property type="entry name" value="PLDc_N"/>
    <property type="match status" value="1"/>
</dbReference>
<dbReference type="Proteomes" id="UP000199055">
    <property type="component" value="Unassembled WGS sequence"/>
</dbReference>
<evidence type="ECO:0000256" key="3">
    <source>
        <dbReference type="ARBA" id="ARBA00022692"/>
    </source>
</evidence>
<feature type="domain" description="Cardiolipin synthase N-terminal" evidence="8">
    <location>
        <begin position="32"/>
        <end position="79"/>
    </location>
</feature>
<feature type="transmembrane region" description="Helical" evidence="7">
    <location>
        <begin position="56"/>
        <end position="77"/>
    </location>
</feature>
<dbReference type="AlphaFoldDB" id="A0A1H9I043"/>
<keyword evidence="3 7" id="KW-0812">Transmembrane</keyword>
<feature type="region of interest" description="Disordered" evidence="6">
    <location>
        <begin position="86"/>
        <end position="121"/>
    </location>
</feature>
<evidence type="ECO:0000256" key="5">
    <source>
        <dbReference type="ARBA" id="ARBA00023136"/>
    </source>
</evidence>
<dbReference type="InterPro" id="IPR027379">
    <property type="entry name" value="CLS_N"/>
</dbReference>
<reference evidence="10" key="1">
    <citation type="submission" date="2016-10" db="EMBL/GenBank/DDBJ databases">
        <authorList>
            <person name="Varghese N."/>
            <person name="Submissions S."/>
        </authorList>
    </citation>
    <scope>NUCLEOTIDE SEQUENCE [LARGE SCALE GENOMIC DNA]</scope>
    <source>
        <strain evidence="10">CGMCC 4.3519</strain>
    </source>
</reference>
<keyword evidence="4 7" id="KW-1133">Transmembrane helix</keyword>
<evidence type="ECO:0000259" key="8">
    <source>
        <dbReference type="Pfam" id="PF13396"/>
    </source>
</evidence>
<feature type="compositionally biased region" description="Basic and acidic residues" evidence="6">
    <location>
        <begin position="109"/>
        <end position="121"/>
    </location>
</feature>
<keyword evidence="10" id="KW-1185">Reference proteome</keyword>
<protein>
    <submittedName>
        <fullName evidence="9">Phospholipase_D-nuclease N-terminal</fullName>
    </submittedName>
</protein>
<evidence type="ECO:0000256" key="4">
    <source>
        <dbReference type="ARBA" id="ARBA00022989"/>
    </source>
</evidence>
<name>A0A1H9I043_9ACTN</name>
<evidence type="ECO:0000256" key="6">
    <source>
        <dbReference type="SAM" id="MobiDB-lite"/>
    </source>
</evidence>
<evidence type="ECO:0000313" key="9">
    <source>
        <dbReference type="EMBL" id="SEQ67934.1"/>
    </source>
</evidence>
<feature type="transmembrane region" description="Helical" evidence="7">
    <location>
        <begin position="12"/>
        <end position="36"/>
    </location>
</feature>
<dbReference type="STRING" id="403935.SAMN05216481_112145"/>
<keyword evidence="5 7" id="KW-0472">Membrane</keyword>
<sequence length="161" mass="18299">MPPSSGRPARPAGSVGVVLVVLRYLPFLLVLALWIYAFIDCLLTPEEEVRHIPKPAWVLIVLFFGQVLIGPIAWFAVGRARRTHQARRYGSTPSEWHRNHRGVPAPQKAPDDDPEFLRSLREDNRRDESLLKDWEADLRRREEELRRRGSGTGGEGDASRG</sequence>
<dbReference type="EMBL" id="FOET01000012">
    <property type="protein sequence ID" value="SEQ67934.1"/>
    <property type="molecule type" value="Genomic_DNA"/>
</dbReference>
<dbReference type="GO" id="GO:0005886">
    <property type="term" value="C:plasma membrane"/>
    <property type="evidence" value="ECO:0007669"/>
    <property type="project" value="UniProtKB-SubCell"/>
</dbReference>
<accession>A0A1H9I043</accession>